<organism evidence="1">
    <name type="scientific">bioreactor metagenome</name>
    <dbReference type="NCBI Taxonomy" id="1076179"/>
    <lineage>
        <taxon>unclassified sequences</taxon>
        <taxon>metagenomes</taxon>
        <taxon>ecological metagenomes</taxon>
    </lineage>
</organism>
<dbReference type="AntiFam" id="ANF00133">
    <property type="entry name" value="Shadow ORF (opposite mccA)"/>
</dbReference>
<name>A0A645H6G7_9ZZZZ</name>
<gene>
    <name evidence="1" type="ORF">SDC9_181589</name>
</gene>
<proteinExistence type="predicted"/>
<dbReference type="EMBL" id="VSSQ01086960">
    <property type="protein sequence ID" value="MPN34096.1"/>
    <property type="molecule type" value="Genomic_DNA"/>
</dbReference>
<dbReference type="AlphaFoldDB" id="A0A645H6G7"/>
<sequence>MAAKNGFLLGKGEGQSRCHTQLLPHQIQPGDHFRNGMLHLNSCIHLYKIIIPVFIQHEFYGSRPFIAAGFCRPDGGLSHFPAQFCRQCLGWSFLHKLLIFSLNGALPLPQMDHVAQTVRHNLKFNMPGVQNQLFQV</sequence>
<reference evidence="1" key="1">
    <citation type="submission" date="2019-08" db="EMBL/GenBank/DDBJ databases">
        <authorList>
            <person name="Kucharzyk K."/>
            <person name="Murdoch R.W."/>
            <person name="Higgins S."/>
            <person name="Loffler F."/>
        </authorList>
    </citation>
    <scope>NUCLEOTIDE SEQUENCE</scope>
</reference>
<protein>
    <submittedName>
        <fullName evidence="1">Uncharacterized protein</fullName>
    </submittedName>
</protein>
<comment type="caution">
    <text evidence="1">The sequence shown here is derived from an EMBL/GenBank/DDBJ whole genome shotgun (WGS) entry which is preliminary data.</text>
</comment>
<evidence type="ECO:0000313" key="1">
    <source>
        <dbReference type="EMBL" id="MPN34096.1"/>
    </source>
</evidence>
<accession>A0A645H6G7</accession>